<evidence type="ECO:0000313" key="8">
    <source>
        <dbReference type="EMBL" id="PQO42238.1"/>
    </source>
</evidence>
<feature type="transmembrane region" description="Helical" evidence="6">
    <location>
        <begin position="215"/>
        <end position="237"/>
    </location>
</feature>
<keyword evidence="1 4" id="KW-0349">Heme</keyword>
<dbReference type="GO" id="GO:0009055">
    <property type="term" value="F:electron transfer activity"/>
    <property type="evidence" value="ECO:0007669"/>
    <property type="project" value="InterPro"/>
</dbReference>
<keyword evidence="2 4" id="KW-0479">Metal-binding</keyword>
<feature type="transmembrane region" description="Helical" evidence="6">
    <location>
        <begin position="101"/>
        <end position="121"/>
    </location>
</feature>
<evidence type="ECO:0000256" key="2">
    <source>
        <dbReference type="ARBA" id="ARBA00022723"/>
    </source>
</evidence>
<evidence type="ECO:0000256" key="1">
    <source>
        <dbReference type="ARBA" id="ARBA00022617"/>
    </source>
</evidence>
<proteinExistence type="predicted"/>
<dbReference type="RefSeq" id="WP_105338819.1">
    <property type="nucleotide sequence ID" value="NZ_PUHZ01000025.1"/>
</dbReference>
<accession>A0A2S8GCP9</accession>
<dbReference type="InterPro" id="IPR009056">
    <property type="entry name" value="Cyt_c-like_dom"/>
</dbReference>
<evidence type="ECO:0000259" key="7">
    <source>
        <dbReference type="PROSITE" id="PS51007"/>
    </source>
</evidence>
<feature type="region of interest" description="Disordered" evidence="5">
    <location>
        <begin position="450"/>
        <end position="477"/>
    </location>
</feature>
<dbReference type="AlphaFoldDB" id="A0A2S8GCP9"/>
<dbReference type="GO" id="GO:0020037">
    <property type="term" value="F:heme binding"/>
    <property type="evidence" value="ECO:0007669"/>
    <property type="project" value="InterPro"/>
</dbReference>
<feature type="transmembrane region" description="Helical" evidence="6">
    <location>
        <begin position="64"/>
        <end position="89"/>
    </location>
</feature>
<feature type="transmembrane region" description="Helical" evidence="6">
    <location>
        <begin position="133"/>
        <end position="158"/>
    </location>
</feature>
<feature type="compositionally biased region" description="Acidic residues" evidence="5">
    <location>
        <begin position="467"/>
        <end position="477"/>
    </location>
</feature>
<keyword evidence="6" id="KW-0812">Transmembrane</keyword>
<sequence>MDVFPVNQYDPLMPGIVMAAVAITHVFMAQFAVGGGMLLCYFQWLGMTGRSEYARLFVHGYFKWLVLISFVAGAATGVGIWFTAIQVSAPTIGGMIYNFHWIWATEYLFFLLEIIAGYLFYRYHQRISDVACLRLLGMYAFAAWMSLFLINGIISWQLTPGGWIETHSLAAGFFNPTFWPSVFFRTIVALTLAGLVACVVVNTMKELNQEAKRQLINYAAHLLVPMALMPFLGAWFLFAMPPDSRGWVTGGTPAMTLFLNIAVGASLAIGGYALVGLYLQKLYINGATATLLLLLAFGATAGGEFVREGSRKPYSIRYWMYSNGIFPDEVAQMRKEGCLVNDPYPLRDGTEVAGEITTRGAKVFRRQCAVCHTVSGINGVAELTGTWDKDQMRMNIAKLQHTKPFMPPFAGSAEDLESLVRYVKWHEERNDEVAEAPYEEATLTMIQKWLDDAGTESMSQPGKTSDEVEIEDEKGDQ</sequence>
<keyword evidence="6" id="KW-0472">Membrane</keyword>
<dbReference type="Gene3D" id="1.10.760.10">
    <property type="entry name" value="Cytochrome c-like domain"/>
    <property type="match status" value="1"/>
</dbReference>
<feature type="transmembrane region" description="Helical" evidence="6">
    <location>
        <begin position="257"/>
        <end position="275"/>
    </location>
</feature>
<comment type="caution">
    <text evidence="8">The sequence shown here is derived from an EMBL/GenBank/DDBJ whole genome shotgun (WGS) entry which is preliminary data.</text>
</comment>
<dbReference type="SUPFAM" id="SSF46626">
    <property type="entry name" value="Cytochrome c"/>
    <property type="match status" value="1"/>
</dbReference>
<feature type="transmembrane region" description="Helical" evidence="6">
    <location>
        <begin position="282"/>
        <end position="303"/>
    </location>
</feature>
<dbReference type="InterPro" id="IPR036909">
    <property type="entry name" value="Cyt_c-like_dom_sf"/>
</dbReference>
<evidence type="ECO:0000256" key="3">
    <source>
        <dbReference type="ARBA" id="ARBA00023004"/>
    </source>
</evidence>
<evidence type="ECO:0000313" key="9">
    <source>
        <dbReference type="Proteomes" id="UP000237819"/>
    </source>
</evidence>
<dbReference type="OrthoDB" id="9795893at2"/>
<evidence type="ECO:0000256" key="5">
    <source>
        <dbReference type="SAM" id="MobiDB-lite"/>
    </source>
</evidence>
<gene>
    <name evidence="8" type="ORF">C5Y93_28235</name>
</gene>
<feature type="transmembrane region" description="Helical" evidence="6">
    <location>
        <begin position="12"/>
        <end position="44"/>
    </location>
</feature>
<organism evidence="8 9">
    <name type="scientific">Blastopirellula marina</name>
    <dbReference type="NCBI Taxonomy" id="124"/>
    <lineage>
        <taxon>Bacteria</taxon>
        <taxon>Pseudomonadati</taxon>
        <taxon>Planctomycetota</taxon>
        <taxon>Planctomycetia</taxon>
        <taxon>Pirellulales</taxon>
        <taxon>Pirellulaceae</taxon>
        <taxon>Blastopirellula</taxon>
    </lineage>
</organism>
<feature type="transmembrane region" description="Helical" evidence="6">
    <location>
        <begin position="178"/>
        <end position="203"/>
    </location>
</feature>
<evidence type="ECO:0000256" key="6">
    <source>
        <dbReference type="SAM" id="Phobius"/>
    </source>
</evidence>
<name>A0A2S8GCP9_9BACT</name>
<dbReference type="GO" id="GO:0046872">
    <property type="term" value="F:metal ion binding"/>
    <property type="evidence" value="ECO:0007669"/>
    <property type="project" value="UniProtKB-KW"/>
</dbReference>
<dbReference type="Proteomes" id="UP000237819">
    <property type="component" value="Unassembled WGS sequence"/>
</dbReference>
<dbReference type="EMBL" id="PUHZ01000025">
    <property type="protein sequence ID" value="PQO42238.1"/>
    <property type="molecule type" value="Genomic_DNA"/>
</dbReference>
<protein>
    <submittedName>
        <fullName evidence="8">Cytochrome BD quinol oxidase subunit I</fullName>
    </submittedName>
</protein>
<keyword evidence="6" id="KW-1133">Transmembrane helix</keyword>
<reference evidence="8 9" key="1">
    <citation type="submission" date="2018-02" db="EMBL/GenBank/DDBJ databases">
        <title>Comparative genomes isolates from brazilian mangrove.</title>
        <authorList>
            <person name="Araujo J.E."/>
            <person name="Taketani R.G."/>
            <person name="Silva M.C.P."/>
            <person name="Loureco M.V."/>
            <person name="Andreote F.D."/>
        </authorList>
    </citation>
    <scope>NUCLEOTIDE SEQUENCE [LARGE SCALE GENOMIC DNA]</scope>
    <source>
        <strain evidence="8 9">Nap-Phe MGV</strain>
    </source>
</reference>
<dbReference type="PROSITE" id="PS51007">
    <property type="entry name" value="CYTC"/>
    <property type="match status" value="1"/>
</dbReference>
<keyword evidence="3 4" id="KW-0408">Iron</keyword>
<evidence type="ECO:0000256" key="4">
    <source>
        <dbReference type="PROSITE-ProRule" id="PRU00433"/>
    </source>
</evidence>
<dbReference type="Pfam" id="PF13442">
    <property type="entry name" value="Cytochrome_CBB3"/>
    <property type="match status" value="1"/>
</dbReference>
<feature type="domain" description="Cytochrome c" evidence="7">
    <location>
        <begin position="355"/>
        <end position="427"/>
    </location>
</feature>